<dbReference type="GO" id="GO:0004314">
    <property type="term" value="F:[acyl-carrier-protein] S-malonyltransferase activity"/>
    <property type="evidence" value="ECO:0007669"/>
    <property type="project" value="UniProtKB-EC"/>
</dbReference>
<dbReference type="InterPro" id="IPR004410">
    <property type="entry name" value="Malonyl_CoA-ACP_transAc_FabD"/>
</dbReference>
<evidence type="ECO:0000313" key="9">
    <source>
        <dbReference type="EMBL" id="ACR12744.1"/>
    </source>
</evidence>
<dbReference type="Gene3D" id="3.40.366.10">
    <property type="entry name" value="Malonyl-Coenzyme A Acyl Carrier Protein, domain 2"/>
    <property type="match status" value="1"/>
</dbReference>
<dbReference type="Gene3D" id="3.30.70.250">
    <property type="entry name" value="Malonyl-CoA ACP transacylase, ACP-binding"/>
    <property type="match status" value="1"/>
</dbReference>
<evidence type="ECO:0000313" key="10">
    <source>
        <dbReference type="Proteomes" id="UP000009080"/>
    </source>
</evidence>
<protein>
    <recommendedName>
        <fullName evidence="2 6">Malonyl CoA-acyl carrier protein transacylase</fullName>
        <ecNumber evidence="1 6">2.3.1.39</ecNumber>
    </recommendedName>
</protein>
<dbReference type="GO" id="GO:0006633">
    <property type="term" value="P:fatty acid biosynthetic process"/>
    <property type="evidence" value="ECO:0007669"/>
    <property type="project" value="TreeGrafter"/>
</dbReference>
<dbReference type="GO" id="GO:0005829">
    <property type="term" value="C:cytosol"/>
    <property type="evidence" value="ECO:0007669"/>
    <property type="project" value="TreeGrafter"/>
</dbReference>
<evidence type="ECO:0000256" key="4">
    <source>
        <dbReference type="ARBA" id="ARBA00023315"/>
    </source>
</evidence>
<dbReference type="PANTHER" id="PTHR42681:SF1">
    <property type="entry name" value="MALONYL-COA-ACYL CARRIER PROTEIN TRANSACYLASE, MITOCHONDRIAL"/>
    <property type="match status" value="1"/>
</dbReference>
<keyword evidence="3 6" id="KW-0808">Transferase</keyword>
<evidence type="ECO:0000256" key="1">
    <source>
        <dbReference type="ARBA" id="ARBA00013258"/>
    </source>
</evidence>
<dbReference type="RefSeq" id="WP_015818856.1">
    <property type="nucleotide sequence ID" value="NC_012997.1"/>
</dbReference>
<dbReference type="InterPro" id="IPR016036">
    <property type="entry name" value="Malonyl_transacylase_ACP-bd"/>
</dbReference>
<dbReference type="HOGENOM" id="CLU_030558_0_0_6"/>
<evidence type="ECO:0000256" key="3">
    <source>
        <dbReference type="ARBA" id="ARBA00022679"/>
    </source>
</evidence>
<dbReference type="SUPFAM" id="SSF52151">
    <property type="entry name" value="FabD/lysophospholipase-like"/>
    <property type="match status" value="1"/>
</dbReference>
<organism evidence="9 10">
    <name type="scientific">Teredinibacter turnerae (strain ATCC 39867 / T7901)</name>
    <dbReference type="NCBI Taxonomy" id="377629"/>
    <lineage>
        <taxon>Bacteria</taxon>
        <taxon>Pseudomonadati</taxon>
        <taxon>Pseudomonadota</taxon>
        <taxon>Gammaproteobacteria</taxon>
        <taxon>Cellvibrionales</taxon>
        <taxon>Cellvibrionaceae</taxon>
        <taxon>Teredinibacter</taxon>
    </lineage>
</organism>
<name>C5BU57_TERTT</name>
<dbReference type="SMART" id="SM00827">
    <property type="entry name" value="PKS_AT"/>
    <property type="match status" value="1"/>
</dbReference>
<comment type="similarity">
    <text evidence="6">Belongs to the fabD family.</text>
</comment>
<dbReference type="PIRSF" id="PIRSF000446">
    <property type="entry name" value="Mct"/>
    <property type="match status" value="1"/>
</dbReference>
<dbReference type="EC" id="2.3.1.39" evidence="1 6"/>
<dbReference type="KEGG" id="ttu:TERTU_1718"/>
<feature type="domain" description="Malonyl-CoA:ACP transacylase (MAT)" evidence="8">
    <location>
        <begin position="9"/>
        <end position="307"/>
    </location>
</feature>
<gene>
    <name evidence="9" type="primary">fabD</name>
    <name evidence="9" type="ordered locus">TERTU_1718</name>
</gene>
<keyword evidence="10" id="KW-1185">Reference proteome</keyword>
<dbReference type="STRING" id="377629.TERTU_1718"/>
<evidence type="ECO:0000256" key="2">
    <source>
        <dbReference type="ARBA" id="ARBA00018953"/>
    </source>
</evidence>
<feature type="active site" evidence="7">
    <location>
        <position position="94"/>
    </location>
</feature>
<comment type="catalytic activity">
    <reaction evidence="5 6">
        <text>holo-[ACP] + malonyl-CoA = malonyl-[ACP] + CoA</text>
        <dbReference type="Rhea" id="RHEA:41792"/>
        <dbReference type="Rhea" id="RHEA-COMP:9623"/>
        <dbReference type="Rhea" id="RHEA-COMP:9685"/>
        <dbReference type="ChEBI" id="CHEBI:57287"/>
        <dbReference type="ChEBI" id="CHEBI:57384"/>
        <dbReference type="ChEBI" id="CHEBI:64479"/>
        <dbReference type="ChEBI" id="CHEBI:78449"/>
        <dbReference type="EC" id="2.3.1.39"/>
    </reaction>
</comment>
<dbReference type="InterPro" id="IPR014043">
    <property type="entry name" value="Acyl_transferase_dom"/>
</dbReference>
<dbReference type="Pfam" id="PF00698">
    <property type="entry name" value="Acyl_transf_1"/>
    <property type="match status" value="1"/>
</dbReference>
<dbReference type="NCBIfam" id="TIGR00128">
    <property type="entry name" value="fabD"/>
    <property type="match status" value="1"/>
</dbReference>
<keyword evidence="4 6" id="KW-0012">Acyltransferase</keyword>
<dbReference type="AlphaFoldDB" id="C5BU57"/>
<dbReference type="SUPFAM" id="SSF55048">
    <property type="entry name" value="Probable ACP-binding domain of malonyl-CoA ACP transacylase"/>
    <property type="match status" value="1"/>
</dbReference>
<dbReference type="EMBL" id="CP001614">
    <property type="protein sequence ID" value="ACR12744.1"/>
    <property type="molecule type" value="Genomic_DNA"/>
</dbReference>
<dbReference type="InterPro" id="IPR016035">
    <property type="entry name" value="Acyl_Trfase/lysoPLipase"/>
</dbReference>
<dbReference type="Proteomes" id="UP000009080">
    <property type="component" value="Chromosome"/>
</dbReference>
<dbReference type="InterPro" id="IPR024925">
    <property type="entry name" value="Malonyl_CoA-ACP_transAc"/>
</dbReference>
<evidence type="ECO:0000256" key="5">
    <source>
        <dbReference type="ARBA" id="ARBA00048462"/>
    </source>
</evidence>
<accession>C5BU57</accession>
<reference evidence="9 10" key="1">
    <citation type="journal article" date="2009" name="PLoS ONE">
        <title>The complete genome of Teredinibacter turnerae T7901: an intracellular endosymbiont of marine wood-boring bivalves (shipworms).</title>
        <authorList>
            <person name="Yang J.C."/>
            <person name="Madupu R."/>
            <person name="Durkin A.S."/>
            <person name="Ekborg N.A."/>
            <person name="Pedamallu C.S."/>
            <person name="Hostetler J.B."/>
            <person name="Radune D."/>
            <person name="Toms B.S."/>
            <person name="Henrissat B."/>
            <person name="Coutinho P.M."/>
            <person name="Schwarz S."/>
            <person name="Field L."/>
            <person name="Trindade-Silva A.E."/>
            <person name="Soares C.A.G."/>
            <person name="Elshahawi S."/>
            <person name="Hanora A."/>
            <person name="Schmidt E.W."/>
            <person name="Haygood M.G."/>
            <person name="Posfai J."/>
            <person name="Benner J."/>
            <person name="Madinger C."/>
            <person name="Nove J."/>
            <person name="Anton B."/>
            <person name="Chaudhary K."/>
            <person name="Foster J."/>
            <person name="Holman A."/>
            <person name="Kumar S."/>
            <person name="Lessard P.A."/>
            <person name="Luyten Y.A."/>
            <person name="Slatko B."/>
            <person name="Wood N."/>
            <person name="Wu B."/>
            <person name="Teplitski M."/>
            <person name="Mougous J.D."/>
            <person name="Ward N."/>
            <person name="Eisen J.A."/>
            <person name="Badger J.H."/>
            <person name="Distel D.L."/>
        </authorList>
    </citation>
    <scope>NUCLEOTIDE SEQUENCE [LARGE SCALE GENOMIC DNA]</scope>
    <source>
        <strain evidence="10">ATCC 39867 / T7901</strain>
    </source>
</reference>
<dbReference type="FunFam" id="3.30.70.250:FF:000001">
    <property type="entry name" value="Malonyl CoA-acyl carrier protein transacylase"/>
    <property type="match status" value="1"/>
</dbReference>
<evidence type="ECO:0000256" key="7">
    <source>
        <dbReference type="PIRSR" id="PIRSR000446-1"/>
    </source>
</evidence>
<dbReference type="PANTHER" id="PTHR42681">
    <property type="entry name" value="MALONYL-COA-ACYL CARRIER PROTEIN TRANSACYLASE, MITOCHONDRIAL"/>
    <property type="match status" value="1"/>
</dbReference>
<evidence type="ECO:0000259" key="8">
    <source>
        <dbReference type="SMART" id="SM00827"/>
    </source>
</evidence>
<dbReference type="OrthoDB" id="9808564at2"/>
<dbReference type="InterPro" id="IPR001227">
    <property type="entry name" value="Ac_transferase_dom_sf"/>
</dbReference>
<dbReference type="InterPro" id="IPR050858">
    <property type="entry name" value="Mal-CoA-ACP_Trans/PKS_FabD"/>
</dbReference>
<dbReference type="eggNOG" id="COG0331">
    <property type="taxonomic scope" value="Bacteria"/>
</dbReference>
<proteinExistence type="inferred from homology"/>
<feature type="active site" evidence="7">
    <location>
        <position position="209"/>
    </location>
</feature>
<sequence>MSNSKLAFVFPGQGSQKVGMLGDLAESYTVVKDTFAQASEALGYDLWKLVQEGPQEELNMTEVTQPALLTASVATWRVWQEKGGAKPEMMAGHSLGEWSALVCAGIVDFTDAVKLVRMRGQFMQEAVPAGIGAMAAIIGLDDSLVEEACTAAMAAEASNAQDIVSPVNYNSPGQLVIAGHAAAVERAMALCKDAGAKRALLLPVSAPFHTALMKPAADRLAEHIQSTAFESPSIPVVHNVTAQTLTDAEEIKAIMVAQIYSAVRWVACVNALTSAGIGTTVECGPGKVLSGLNKRIDRALNTLSTDSEDALSATLLALPEAGE</sequence>
<evidence type="ECO:0000256" key="6">
    <source>
        <dbReference type="PIRNR" id="PIRNR000446"/>
    </source>
</evidence>